<reference evidence="1" key="1">
    <citation type="submission" date="2020-08" db="EMBL/GenBank/DDBJ databases">
        <title>Genome sequencing and assembly of the red palm weevil Rhynchophorus ferrugineus.</title>
        <authorList>
            <person name="Dias G.B."/>
            <person name="Bergman C.M."/>
            <person name="Manee M."/>
        </authorList>
    </citation>
    <scope>NUCLEOTIDE SEQUENCE</scope>
    <source>
        <strain evidence="1">AA-2017</strain>
        <tissue evidence="1">Whole larva</tissue>
    </source>
</reference>
<proteinExistence type="predicted"/>
<sequence length="95" mass="10612">MFFETPPIYSGHFKNCFTGPLTNVQPLIFQFECSARYSASQRATSPISPRYRLSFPISINPNTFLTLRSSGLIWEMPPPSKGITVVAISWAGLVQ</sequence>
<comment type="caution">
    <text evidence="1">The sequence shown here is derived from an EMBL/GenBank/DDBJ whole genome shotgun (WGS) entry which is preliminary data.</text>
</comment>
<dbReference type="EMBL" id="JAACXV010008415">
    <property type="protein sequence ID" value="KAF7276108.1"/>
    <property type="molecule type" value="Genomic_DNA"/>
</dbReference>
<accession>A0A834ICJ6</accession>
<name>A0A834ICJ6_RHYFE</name>
<dbReference type="AlphaFoldDB" id="A0A834ICJ6"/>
<evidence type="ECO:0000313" key="2">
    <source>
        <dbReference type="Proteomes" id="UP000625711"/>
    </source>
</evidence>
<protein>
    <submittedName>
        <fullName evidence="1">Uncharacterized protein</fullName>
    </submittedName>
</protein>
<organism evidence="1 2">
    <name type="scientific">Rhynchophorus ferrugineus</name>
    <name type="common">Red palm weevil</name>
    <name type="synonym">Curculio ferrugineus</name>
    <dbReference type="NCBI Taxonomy" id="354439"/>
    <lineage>
        <taxon>Eukaryota</taxon>
        <taxon>Metazoa</taxon>
        <taxon>Ecdysozoa</taxon>
        <taxon>Arthropoda</taxon>
        <taxon>Hexapoda</taxon>
        <taxon>Insecta</taxon>
        <taxon>Pterygota</taxon>
        <taxon>Neoptera</taxon>
        <taxon>Endopterygota</taxon>
        <taxon>Coleoptera</taxon>
        <taxon>Polyphaga</taxon>
        <taxon>Cucujiformia</taxon>
        <taxon>Curculionidae</taxon>
        <taxon>Dryophthorinae</taxon>
        <taxon>Rhynchophorus</taxon>
    </lineage>
</organism>
<dbReference type="Proteomes" id="UP000625711">
    <property type="component" value="Unassembled WGS sequence"/>
</dbReference>
<keyword evidence="2" id="KW-1185">Reference proteome</keyword>
<gene>
    <name evidence="1" type="ORF">GWI33_010914</name>
</gene>
<evidence type="ECO:0000313" key="1">
    <source>
        <dbReference type="EMBL" id="KAF7276108.1"/>
    </source>
</evidence>